<keyword evidence="1" id="KW-0489">Methyltransferase</keyword>
<dbReference type="EMBL" id="MU275879">
    <property type="protein sequence ID" value="KAI0048986.1"/>
    <property type="molecule type" value="Genomic_DNA"/>
</dbReference>
<evidence type="ECO:0000313" key="1">
    <source>
        <dbReference type="EMBL" id="KAI0048986.1"/>
    </source>
</evidence>
<dbReference type="Proteomes" id="UP000814033">
    <property type="component" value="Unassembled WGS sequence"/>
</dbReference>
<reference evidence="1" key="1">
    <citation type="submission" date="2021-02" db="EMBL/GenBank/DDBJ databases">
        <authorList>
            <consortium name="DOE Joint Genome Institute"/>
            <person name="Ahrendt S."/>
            <person name="Looney B.P."/>
            <person name="Miyauchi S."/>
            <person name="Morin E."/>
            <person name="Drula E."/>
            <person name="Courty P.E."/>
            <person name="Chicoki N."/>
            <person name="Fauchery L."/>
            <person name="Kohler A."/>
            <person name="Kuo A."/>
            <person name="Labutti K."/>
            <person name="Pangilinan J."/>
            <person name="Lipzen A."/>
            <person name="Riley R."/>
            <person name="Andreopoulos W."/>
            <person name="He G."/>
            <person name="Johnson J."/>
            <person name="Barry K.W."/>
            <person name="Grigoriev I.V."/>
            <person name="Nagy L."/>
            <person name="Hibbett D."/>
            <person name="Henrissat B."/>
            <person name="Matheny P.B."/>
            <person name="Labbe J."/>
            <person name="Martin F."/>
        </authorList>
    </citation>
    <scope>NUCLEOTIDE SEQUENCE</scope>
    <source>
        <strain evidence="1">FP105234-sp</strain>
    </source>
</reference>
<accession>A0ACB8RY01</accession>
<reference evidence="1" key="2">
    <citation type="journal article" date="2022" name="New Phytol.">
        <title>Evolutionary transition to the ectomycorrhizal habit in the genomes of a hyperdiverse lineage of mushroom-forming fungi.</title>
        <authorList>
            <person name="Looney B."/>
            <person name="Miyauchi S."/>
            <person name="Morin E."/>
            <person name="Drula E."/>
            <person name="Courty P.E."/>
            <person name="Kohler A."/>
            <person name="Kuo A."/>
            <person name="LaButti K."/>
            <person name="Pangilinan J."/>
            <person name="Lipzen A."/>
            <person name="Riley R."/>
            <person name="Andreopoulos W."/>
            <person name="He G."/>
            <person name="Johnson J."/>
            <person name="Nolan M."/>
            <person name="Tritt A."/>
            <person name="Barry K.W."/>
            <person name="Grigoriev I.V."/>
            <person name="Nagy L.G."/>
            <person name="Hibbett D."/>
            <person name="Henrissat B."/>
            <person name="Matheny P.B."/>
            <person name="Labbe J."/>
            <person name="Martin F.M."/>
        </authorList>
    </citation>
    <scope>NUCLEOTIDE SEQUENCE</scope>
    <source>
        <strain evidence="1">FP105234-sp</strain>
    </source>
</reference>
<keyword evidence="1" id="KW-0808">Transferase</keyword>
<gene>
    <name evidence="1" type="ORF">FA95DRAFT_975638</name>
</gene>
<comment type="caution">
    <text evidence="1">The sequence shown here is derived from an EMBL/GenBank/DDBJ whole genome shotgun (WGS) entry which is preliminary data.</text>
</comment>
<protein>
    <submittedName>
        <fullName evidence="1">Methyltransferase</fullName>
    </submittedName>
</protein>
<proteinExistence type="predicted"/>
<evidence type="ECO:0000313" key="2">
    <source>
        <dbReference type="Proteomes" id="UP000814033"/>
    </source>
</evidence>
<name>A0ACB8RY01_9AGAM</name>
<keyword evidence="2" id="KW-1185">Reference proteome</keyword>
<organism evidence="1 2">
    <name type="scientific">Auriscalpium vulgare</name>
    <dbReference type="NCBI Taxonomy" id="40419"/>
    <lineage>
        <taxon>Eukaryota</taxon>
        <taxon>Fungi</taxon>
        <taxon>Dikarya</taxon>
        <taxon>Basidiomycota</taxon>
        <taxon>Agaricomycotina</taxon>
        <taxon>Agaricomycetes</taxon>
        <taxon>Russulales</taxon>
        <taxon>Auriscalpiaceae</taxon>
        <taxon>Auriscalpium</taxon>
    </lineage>
</organism>
<sequence length="291" mass="32028">MGKRKRPAGEQPAPKQTPSLLPQKRHYRQRAHANPFSDHALDYPASPDAVDWATHYPAFAASGQTPAFADVGCGFGGLLIALAPLYPDTLMLGASSCRTWCLEIRVQVSQYVEDRIAALRATCAAAAAAAPGASQTDALAADDPAVSSTAAGGYQNVSIVRANAMKFLPNYFPKHSLSALFFLFPDPHFKIRKHKARIISPTLLAEYAYVLRPGGIVYTITDVRDLHDWMRTHLAEFPLFEPVEEADLRAEGKGPILDAVWNSTEEGKKVERNKGDKWLACFRRIEVPREE</sequence>